<dbReference type="RefSeq" id="WP_144070666.1">
    <property type="nucleotide sequence ID" value="NZ_VJZR01000001.1"/>
</dbReference>
<evidence type="ECO:0000256" key="1">
    <source>
        <dbReference type="PIRSR" id="PIRSR640198-1"/>
    </source>
</evidence>
<gene>
    <name evidence="4" type="ORF">FNW17_01005</name>
</gene>
<dbReference type="EMBL" id="VJZR01000001">
    <property type="protein sequence ID" value="TRX23785.1"/>
    <property type="molecule type" value="Genomic_DNA"/>
</dbReference>
<dbReference type="InterPro" id="IPR036597">
    <property type="entry name" value="Fido-like_dom_sf"/>
</dbReference>
<dbReference type="Proteomes" id="UP000318585">
    <property type="component" value="Unassembled WGS sequence"/>
</dbReference>
<dbReference type="Pfam" id="PF02661">
    <property type="entry name" value="Fic"/>
    <property type="match status" value="1"/>
</dbReference>
<dbReference type="PANTHER" id="PTHR13504:SF38">
    <property type="entry name" value="FIDO DOMAIN-CONTAINING PROTEIN"/>
    <property type="match status" value="1"/>
</dbReference>
<evidence type="ECO:0000256" key="2">
    <source>
        <dbReference type="PIRSR" id="PIRSR640198-2"/>
    </source>
</evidence>
<dbReference type="PANTHER" id="PTHR13504">
    <property type="entry name" value="FIDO DOMAIN-CONTAINING PROTEIN DDB_G0283145"/>
    <property type="match status" value="1"/>
</dbReference>
<keyword evidence="2" id="KW-0067">ATP-binding</keyword>
<comment type="caution">
    <text evidence="4">The sequence shown here is derived from an EMBL/GenBank/DDBJ whole genome shotgun (WGS) entry which is preliminary data.</text>
</comment>
<evidence type="ECO:0000313" key="4">
    <source>
        <dbReference type="EMBL" id="TRX23785.1"/>
    </source>
</evidence>
<protein>
    <submittedName>
        <fullName evidence="4">Fic family protein</fullName>
    </submittedName>
</protein>
<dbReference type="Gene3D" id="1.10.3290.10">
    <property type="entry name" value="Fido-like domain"/>
    <property type="match status" value="1"/>
</dbReference>
<dbReference type="AlphaFoldDB" id="A0A553CTJ6"/>
<dbReference type="InterPro" id="IPR003812">
    <property type="entry name" value="Fido"/>
</dbReference>
<evidence type="ECO:0000259" key="3">
    <source>
        <dbReference type="PROSITE" id="PS51459"/>
    </source>
</evidence>
<dbReference type="InterPro" id="IPR040198">
    <property type="entry name" value="Fido_containing"/>
</dbReference>
<feature type="binding site" evidence="2">
    <location>
        <begin position="342"/>
        <end position="349"/>
    </location>
    <ligand>
        <name>ATP</name>
        <dbReference type="ChEBI" id="CHEBI:30616"/>
    </ligand>
</feature>
<dbReference type="PROSITE" id="PS51459">
    <property type="entry name" value="FIDO"/>
    <property type="match status" value="1"/>
</dbReference>
<sequence>MNNKRFSLKTSVFHGLKAPEEGILVGYGAIIEGLGLAMPFPNRLSLISEKRRSYENENWKVFSSRNAIEDTLYKHLVFALKYEGINLLFFKKLFQSVSKEEIKNIIQSEPTGQYSRKIWFLYEWLLQEQLPIPDLTIKNFIPLVDEELQFASPVPINSSRHRIKNNLPGTVDFCPLIFKTPKLESYLDKNSTENINTVIKGIHKDVLLRTSSFLLLKDSKASFSIEGENPTQNRALRWGKAIGQAGSKPLSKEELYRLQQIVIENSKFVTMGYRTEGGFVGEHDRTTGEPIPEHISSKQADIEKLMNGLLEASKQMEATGFHPLLTATAIAFGFVFIHPFVDGNGRIHRYIIHHLLSAMKYSPQGIIFPVSASILERIEDYRKVLENYSHPLLDFIEWEKTKDNNVNVLNDTIDFYRYFDATLQAEFLSECVDYTIHKIIPEEVAYLQKYDAMKLWLDNNYQMPDKMVALLIRFLEQNNGSLSKRAKEKEFGTLTDEEVKEIEENYQVYFN</sequence>
<organism evidence="4 5">
    <name type="scientific">Flavobacterium franklandianum</name>
    <dbReference type="NCBI Taxonomy" id="2594430"/>
    <lineage>
        <taxon>Bacteria</taxon>
        <taxon>Pseudomonadati</taxon>
        <taxon>Bacteroidota</taxon>
        <taxon>Flavobacteriia</taxon>
        <taxon>Flavobacteriales</taxon>
        <taxon>Flavobacteriaceae</taxon>
        <taxon>Flavobacterium</taxon>
    </lineage>
</organism>
<dbReference type="OrthoDB" id="9814400at2"/>
<feature type="domain" description="Fido" evidence="3">
    <location>
        <begin position="250"/>
        <end position="401"/>
    </location>
</feature>
<name>A0A553CTJ6_9FLAO</name>
<keyword evidence="2" id="KW-0547">Nucleotide-binding</keyword>
<keyword evidence="5" id="KW-1185">Reference proteome</keyword>
<dbReference type="SUPFAM" id="SSF140931">
    <property type="entry name" value="Fic-like"/>
    <property type="match status" value="1"/>
</dbReference>
<reference evidence="4 5" key="1">
    <citation type="submission" date="2019-07" db="EMBL/GenBank/DDBJ databases">
        <title>Novel species of Flavobacterium.</title>
        <authorList>
            <person name="Liu Q."/>
            <person name="Xin Y.-H."/>
        </authorList>
    </citation>
    <scope>NUCLEOTIDE SEQUENCE [LARGE SCALE GENOMIC DNA]</scope>
    <source>
        <strain evidence="4 5">LB3P56</strain>
    </source>
</reference>
<dbReference type="GO" id="GO:0005524">
    <property type="term" value="F:ATP binding"/>
    <property type="evidence" value="ECO:0007669"/>
    <property type="project" value="UniProtKB-KW"/>
</dbReference>
<proteinExistence type="predicted"/>
<accession>A0A553CTJ6</accession>
<evidence type="ECO:0000313" key="5">
    <source>
        <dbReference type="Proteomes" id="UP000318585"/>
    </source>
</evidence>
<feature type="active site" evidence="1">
    <location>
        <position position="338"/>
    </location>
</feature>